<evidence type="ECO:0000313" key="3">
    <source>
        <dbReference type="Proteomes" id="UP000653076"/>
    </source>
</evidence>
<name>A0ABQ4JG49_9ACTN</name>
<dbReference type="Proteomes" id="UP000653076">
    <property type="component" value="Unassembled WGS sequence"/>
</dbReference>
<organism evidence="2 3">
    <name type="scientific">Micromonospora qiuiae</name>
    <dbReference type="NCBI Taxonomy" id="502268"/>
    <lineage>
        <taxon>Bacteria</taxon>
        <taxon>Bacillati</taxon>
        <taxon>Actinomycetota</taxon>
        <taxon>Actinomycetes</taxon>
        <taxon>Micromonosporales</taxon>
        <taxon>Micromonosporaceae</taxon>
        <taxon>Micromonospora</taxon>
    </lineage>
</organism>
<evidence type="ECO:0000313" key="2">
    <source>
        <dbReference type="EMBL" id="GIJ29418.1"/>
    </source>
</evidence>
<reference evidence="2 3" key="1">
    <citation type="submission" date="2021-01" db="EMBL/GenBank/DDBJ databases">
        <title>Whole genome shotgun sequence of Verrucosispora qiuiae NBRC 106684.</title>
        <authorList>
            <person name="Komaki H."/>
            <person name="Tamura T."/>
        </authorList>
    </citation>
    <scope>NUCLEOTIDE SEQUENCE [LARGE SCALE GENOMIC DNA]</scope>
    <source>
        <strain evidence="2 3">NBRC 106684</strain>
    </source>
</reference>
<protein>
    <submittedName>
        <fullName evidence="2">Uncharacterized protein</fullName>
    </submittedName>
</protein>
<feature type="region of interest" description="Disordered" evidence="1">
    <location>
        <begin position="1"/>
        <end position="80"/>
    </location>
</feature>
<comment type="caution">
    <text evidence="2">The sequence shown here is derived from an EMBL/GenBank/DDBJ whole genome shotgun (WGS) entry which is preliminary data.</text>
</comment>
<feature type="compositionally biased region" description="Low complexity" evidence="1">
    <location>
        <begin position="12"/>
        <end position="34"/>
    </location>
</feature>
<keyword evidence="3" id="KW-1185">Reference proteome</keyword>
<gene>
    <name evidence="2" type="ORF">Vqi01_45800</name>
</gene>
<feature type="compositionally biased region" description="Pro residues" evidence="1">
    <location>
        <begin position="35"/>
        <end position="44"/>
    </location>
</feature>
<accession>A0ABQ4JG49</accession>
<sequence>MIRQPRSRSAYAPTTRNASSAAAPSSAPHTRATVPRPPPGPPRRTTPGTHPRSRRPNTPLPKLSTPPFYPTPTLSLLLTR</sequence>
<proteinExistence type="predicted"/>
<dbReference type="EMBL" id="BOPC01000070">
    <property type="protein sequence ID" value="GIJ29418.1"/>
    <property type="molecule type" value="Genomic_DNA"/>
</dbReference>
<evidence type="ECO:0000256" key="1">
    <source>
        <dbReference type="SAM" id="MobiDB-lite"/>
    </source>
</evidence>